<accession>A0ABV6SHP3</accession>
<dbReference type="InterPro" id="IPR004919">
    <property type="entry name" value="GmrSD_N"/>
</dbReference>
<dbReference type="Proteomes" id="UP001589891">
    <property type="component" value="Unassembled WGS sequence"/>
</dbReference>
<proteinExistence type="predicted"/>
<organism evidence="2 3">
    <name type="scientific">Azorhizophilus paspali</name>
    <name type="common">Azotobacter paspali</name>
    <dbReference type="NCBI Taxonomy" id="69963"/>
    <lineage>
        <taxon>Bacteria</taxon>
        <taxon>Pseudomonadati</taxon>
        <taxon>Pseudomonadota</taxon>
        <taxon>Gammaproteobacteria</taxon>
        <taxon>Pseudomonadales</taxon>
        <taxon>Pseudomonadaceae</taxon>
        <taxon>Azorhizophilus</taxon>
    </lineage>
</organism>
<evidence type="ECO:0000313" key="3">
    <source>
        <dbReference type="Proteomes" id="UP001589891"/>
    </source>
</evidence>
<gene>
    <name evidence="2" type="ORF">ACFFGX_02960</name>
</gene>
<dbReference type="Pfam" id="PF03235">
    <property type="entry name" value="GmrSD_N"/>
    <property type="match status" value="1"/>
</dbReference>
<dbReference type="PANTHER" id="PTHR37292:SF2">
    <property type="entry name" value="DUF262 DOMAIN-CONTAINING PROTEIN"/>
    <property type="match status" value="1"/>
</dbReference>
<evidence type="ECO:0000259" key="1">
    <source>
        <dbReference type="Pfam" id="PF03235"/>
    </source>
</evidence>
<reference evidence="2 3" key="1">
    <citation type="submission" date="2024-09" db="EMBL/GenBank/DDBJ databases">
        <authorList>
            <person name="Sun Q."/>
            <person name="Mori K."/>
        </authorList>
    </citation>
    <scope>NUCLEOTIDE SEQUENCE [LARGE SCALE GENOMIC DNA]</scope>
    <source>
        <strain evidence="2 3">NCAIM B.01794</strain>
    </source>
</reference>
<comment type="caution">
    <text evidence="2">The sequence shown here is derived from an EMBL/GenBank/DDBJ whole genome shotgun (WGS) entry which is preliminary data.</text>
</comment>
<name>A0ABV6SHP3_AZOPA</name>
<dbReference type="EMBL" id="JBHLSS010000021">
    <property type="protein sequence ID" value="MFC0708596.1"/>
    <property type="molecule type" value="Genomic_DNA"/>
</dbReference>
<keyword evidence="3" id="KW-1185">Reference proteome</keyword>
<evidence type="ECO:0000313" key="2">
    <source>
        <dbReference type="EMBL" id="MFC0708596.1"/>
    </source>
</evidence>
<feature type="domain" description="GmrSD restriction endonucleases N-terminal" evidence="1">
    <location>
        <begin position="164"/>
        <end position="422"/>
    </location>
</feature>
<dbReference type="RefSeq" id="WP_376942711.1">
    <property type="nucleotide sequence ID" value="NZ_CP171449.1"/>
</dbReference>
<sequence>MTLANLARQAEAFCAEHFARIATPTQYIAGFRTRLGRELALERQRDGIYCWSEAVSLADAPASPECHYPAEKSRNSNLNGKNCPRLRVGHAVHYWIFDRLDPFEAFLRWYAQSPLAAAVVEPTAVAQSEVVAPLQSVEPVTTGQPAVAQLEQGSIMGYQITTIAETLDRINRDLFIPAIQRPYVWAPEQITGLFDSIMRGYPIGALMFWDLPEGSQDDWEIYSFISDFRHGSIHNDKAELQHGQPVTLVLDGQQRLTSLLIGLKGSYIIKQKHKRKKSDDAWDEKILFIDLAQSPEVEEEGEDDDVSPIAEHYRFAFFDHDQRPQNKAGELWFEVGLILVAKSEAELEQMLRNWVDANLNLDESRRAIARANLGRLWQAVWRDNALAYFTECSASYDRVLDIFIRANSGGSPLSRSDLLMSVITLRWEQFNAREETEALIDDLTAILNPKRAINREFVLRTALFLNDLDFAIKVQNFIPSNIRLLEQSWEQVKEVLRFSARLLRDHGLYGERLSGINVLMLVAYYVHKSNPPASELQISAEDRQRIRRWIILIGFQGLLALQTNNTFKVYRNAVRRALRSEAGFPWEAIAEAFRGMGRPIDFGQEALARWCSTALDQQPQAELLLSLLYADDLPNLQRRALPLVQSRHFLPDELRRAGVSDALAPVVQGFANKLILGVALSTAEQEHYYALPFEQWAQTLSPEFMYSHCLPSDIGLYRLEQLPEWVSERRRLLGQRLFNLLANLVPSSPAALPA</sequence>
<dbReference type="PANTHER" id="PTHR37292">
    <property type="entry name" value="VNG6097C"/>
    <property type="match status" value="1"/>
</dbReference>
<protein>
    <submittedName>
        <fullName evidence="2">DUF262 domain-containing protein</fullName>
    </submittedName>
</protein>